<dbReference type="FunFam" id="3.30.160.60:FF:000360">
    <property type="entry name" value="zinc finger protein 572"/>
    <property type="match status" value="1"/>
</dbReference>
<evidence type="ECO:0000313" key="15">
    <source>
        <dbReference type="EMBL" id="KYO49122.1"/>
    </source>
</evidence>
<keyword evidence="11" id="KW-0539">Nucleus</keyword>
<dbReference type="Proteomes" id="UP000050525">
    <property type="component" value="Unassembled WGS sequence"/>
</dbReference>
<keyword evidence="16" id="KW-1185">Reference proteome</keyword>
<dbReference type="PANTHER" id="PTHR23226">
    <property type="entry name" value="ZINC FINGER AND SCAN DOMAIN-CONTAINING"/>
    <property type="match status" value="1"/>
</dbReference>
<feature type="domain" description="C2H2-type" evidence="14">
    <location>
        <begin position="74"/>
        <end position="96"/>
    </location>
</feature>
<evidence type="ECO:0000259" key="14">
    <source>
        <dbReference type="PROSITE" id="PS50157"/>
    </source>
</evidence>
<comment type="function">
    <text evidence="1">May be involved in transcriptional regulation.</text>
</comment>
<dbReference type="STRING" id="8496.A0A151PJG0"/>
<feature type="domain" description="C2H2-type" evidence="14">
    <location>
        <begin position="102"/>
        <end position="126"/>
    </location>
</feature>
<dbReference type="PROSITE" id="PS50157">
    <property type="entry name" value="ZINC_FINGER_C2H2_2"/>
    <property type="match status" value="3"/>
</dbReference>
<evidence type="ECO:0000256" key="10">
    <source>
        <dbReference type="ARBA" id="ARBA00023163"/>
    </source>
</evidence>
<comment type="subcellular location">
    <subcellularLocation>
        <location evidence="2">Nucleus</location>
    </subcellularLocation>
</comment>
<gene>
    <name evidence="15" type="ORF">Y1Q_0004786</name>
</gene>
<evidence type="ECO:0000256" key="11">
    <source>
        <dbReference type="ARBA" id="ARBA00023242"/>
    </source>
</evidence>
<dbReference type="PANTHER" id="PTHR23226:SF379">
    <property type="entry name" value="C2H2-TYPE DOMAIN-CONTAINING PROTEIN"/>
    <property type="match status" value="1"/>
</dbReference>
<evidence type="ECO:0000256" key="1">
    <source>
        <dbReference type="ARBA" id="ARBA00003767"/>
    </source>
</evidence>
<comment type="caution">
    <text evidence="15">The sequence shown here is derived from an EMBL/GenBank/DDBJ whole genome shotgun (WGS) entry which is preliminary data.</text>
</comment>
<keyword evidence="5" id="KW-0677">Repeat</keyword>
<dbReference type="SMART" id="SM00355">
    <property type="entry name" value="ZnF_C2H2"/>
    <property type="match status" value="3"/>
</dbReference>
<dbReference type="GO" id="GO:0000978">
    <property type="term" value="F:RNA polymerase II cis-regulatory region sequence-specific DNA binding"/>
    <property type="evidence" value="ECO:0007669"/>
    <property type="project" value="TreeGrafter"/>
</dbReference>
<evidence type="ECO:0000313" key="16">
    <source>
        <dbReference type="Proteomes" id="UP000050525"/>
    </source>
</evidence>
<keyword evidence="7" id="KW-0862">Zinc</keyword>
<evidence type="ECO:0000256" key="12">
    <source>
        <dbReference type="PROSITE-ProRule" id="PRU00042"/>
    </source>
</evidence>
<name>A0A151PJG0_ALLMI</name>
<keyword evidence="6 12" id="KW-0863">Zinc-finger</keyword>
<evidence type="ECO:0000256" key="7">
    <source>
        <dbReference type="ARBA" id="ARBA00022833"/>
    </source>
</evidence>
<organism evidence="15 16">
    <name type="scientific">Alligator mississippiensis</name>
    <name type="common">American alligator</name>
    <dbReference type="NCBI Taxonomy" id="8496"/>
    <lineage>
        <taxon>Eukaryota</taxon>
        <taxon>Metazoa</taxon>
        <taxon>Chordata</taxon>
        <taxon>Craniata</taxon>
        <taxon>Vertebrata</taxon>
        <taxon>Euteleostomi</taxon>
        <taxon>Archelosauria</taxon>
        <taxon>Archosauria</taxon>
        <taxon>Crocodylia</taxon>
        <taxon>Alligatoridae</taxon>
        <taxon>Alligatorinae</taxon>
        <taxon>Alligator</taxon>
    </lineage>
</organism>
<evidence type="ECO:0000256" key="5">
    <source>
        <dbReference type="ARBA" id="ARBA00022737"/>
    </source>
</evidence>
<evidence type="ECO:0000256" key="9">
    <source>
        <dbReference type="ARBA" id="ARBA00023125"/>
    </source>
</evidence>
<reference evidence="15 16" key="1">
    <citation type="journal article" date="2012" name="Genome Biol.">
        <title>Sequencing three crocodilian genomes to illuminate the evolution of archosaurs and amniotes.</title>
        <authorList>
            <person name="St John J.A."/>
            <person name="Braun E.L."/>
            <person name="Isberg S.R."/>
            <person name="Miles L.G."/>
            <person name="Chong A.Y."/>
            <person name="Gongora J."/>
            <person name="Dalzell P."/>
            <person name="Moran C."/>
            <person name="Bed'hom B."/>
            <person name="Abzhanov A."/>
            <person name="Burgess S.C."/>
            <person name="Cooksey A.M."/>
            <person name="Castoe T.A."/>
            <person name="Crawford N.G."/>
            <person name="Densmore L.D."/>
            <person name="Drew J.C."/>
            <person name="Edwards S.V."/>
            <person name="Faircloth B.C."/>
            <person name="Fujita M.K."/>
            <person name="Greenwold M.J."/>
            <person name="Hoffmann F.G."/>
            <person name="Howard J.M."/>
            <person name="Iguchi T."/>
            <person name="Janes D.E."/>
            <person name="Khan S.Y."/>
            <person name="Kohno S."/>
            <person name="de Koning A.J."/>
            <person name="Lance S.L."/>
            <person name="McCarthy F.M."/>
            <person name="McCormack J.E."/>
            <person name="Merchant M.E."/>
            <person name="Peterson D.G."/>
            <person name="Pollock D.D."/>
            <person name="Pourmand N."/>
            <person name="Raney B.J."/>
            <person name="Roessler K.A."/>
            <person name="Sanford J.R."/>
            <person name="Sawyer R.H."/>
            <person name="Schmidt C.J."/>
            <person name="Triplett E.W."/>
            <person name="Tuberville T.D."/>
            <person name="Venegas-Anaya M."/>
            <person name="Howard J.T."/>
            <person name="Jarvis E.D."/>
            <person name="Guillette L.J.Jr."/>
            <person name="Glenn T.C."/>
            <person name="Green R.E."/>
            <person name="Ray D.A."/>
        </authorList>
    </citation>
    <scope>NUCLEOTIDE SEQUENCE [LARGE SCALE GENOMIC DNA]</scope>
    <source>
        <strain evidence="15">KSC_2009_1</strain>
    </source>
</reference>
<evidence type="ECO:0000256" key="13">
    <source>
        <dbReference type="SAM" id="MobiDB-lite"/>
    </source>
</evidence>
<keyword evidence="10" id="KW-0804">Transcription</keyword>
<dbReference type="AlphaFoldDB" id="A0A151PJG0"/>
<dbReference type="SUPFAM" id="SSF57667">
    <property type="entry name" value="beta-beta-alpha zinc fingers"/>
    <property type="match status" value="2"/>
</dbReference>
<evidence type="ECO:0000256" key="8">
    <source>
        <dbReference type="ARBA" id="ARBA00023015"/>
    </source>
</evidence>
<feature type="region of interest" description="Disordered" evidence="13">
    <location>
        <begin position="22"/>
        <end position="43"/>
    </location>
</feature>
<proteinExistence type="inferred from homology"/>
<dbReference type="InterPro" id="IPR036236">
    <property type="entry name" value="Znf_C2H2_sf"/>
</dbReference>
<dbReference type="FunFam" id="3.30.160.60:FF:000446">
    <property type="entry name" value="Zinc finger protein"/>
    <property type="match status" value="1"/>
</dbReference>
<dbReference type="eggNOG" id="KOG1721">
    <property type="taxonomic scope" value="Eukaryota"/>
</dbReference>
<dbReference type="Pfam" id="PF00096">
    <property type="entry name" value="zf-C2H2"/>
    <property type="match status" value="3"/>
</dbReference>
<dbReference type="GO" id="GO:0000981">
    <property type="term" value="F:DNA-binding transcription factor activity, RNA polymerase II-specific"/>
    <property type="evidence" value="ECO:0007669"/>
    <property type="project" value="TreeGrafter"/>
</dbReference>
<evidence type="ECO:0000256" key="2">
    <source>
        <dbReference type="ARBA" id="ARBA00004123"/>
    </source>
</evidence>
<evidence type="ECO:0000256" key="6">
    <source>
        <dbReference type="ARBA" id="ARBA00022771"/>
    </source>
</evidence>
<dbReference type="EMBL" id="AKHW03000090">
    <property type="protein sequence ID" value="KYO49122.1"/>
    <property type="molecule type" value="Genomic_DNA"/>
</dbReference>
<accession>A0A151PJG0</accession>
<dbReference type="Gene3D" id="3.30.160.60">
    <property type="entry name" value="Classic Zinc Finger"/>
    <property type="match status" value="3"/>
</dbReference>
<comment type="similarity">
    <text evidence="3">Belongs to the krueppel C2H2-type zinc-finger protein family.</text>
</comment>
<feature type="domain" description="C2H2-type" evidence="14">
    <location>
        <begin position="46"/>
        <end position="73"/>
    </location>
</feature>
<sequence length="126" mass="14512">MEPCHGAQGSMAWSPVQIVPQSFQAEKEEESSLPEGAQTMGQDKPFQCSECWKSFSRSSYLVKHRRTHRLGKPHECTQCGKRFGQRSYLCKHRLIHGAGPAHECMQCGKRFRLRAYLCKHRRTHVP</sequence>
<keyword evidence="8" id="KW-0805">Transcription regulation</keyword>
<dbReference type="InterPro" id="IPR013087">
    <property type="entry name" value="Znf_C2H2_type"/>
</dbReference>
<dbReference type="GO" id="GO:0008270">
    <property type="term" value="F:zinc ion binding"/>
    <property type="evidence" value="ECO:0007669"/>
    <property type="project" value="UniProtKB-KW"/>
</dbReference>
<dbReference type="PROSITE" id="PS00028">
    <property type="entry name" value="ZINC_FINGER_C2H2_1"/>
    <property type="match status" value="3"/>
</dbReference>
<evidence type="ECO:0000256" key="3">
    <source>
        <dbReference type="ARBA" id="ARBA00006991"/>
    </source>
</evidence>
<protein>
    <recommendedName>
        <fullName evidence="14">C2H2-type domain-containing protein</fullName>
    </recommendedName>
</protein>
<evidence type="ECO:0000256" key="4">
    <source>
        <dbReference type="ARBA" id="ARBA00022723"/>
    </source>
</evidence>
<dbReference type="FunFam" id="3.30.160.60:FF:000770">
    <property type="entry name" value="zinc finger protein 16"/>
    <property type="match status" value="1"/>
</dbReference>
<dbReference type="GO" id="GO:0005634">
    <property type="term" value="C:nucleus"/>
    <property type="evidence" value="ECO:0007669"/>
    <property type="project" value="UniProtKB-SubCell"/>
</dbReference>
<keyword evidence="9" id="KW-0238">DNA-binding</keyword>
<keyword evidence="4" id="KW-0479">Metal-binding</keyword>